<evidence type="ECO:0000256" key="9">
    <source>
        <dbReference type="PIRSR" id="PIRSR000294-2"/>
    </source>
</evidence>
<comment type="caution">
    <text evidence="12">The sequence shown here is derived from an EMBL/GenBank/DDBJ whole genome shotgun (WGS) entry which is preliminary data.</text>
</comment>
<dbReference type="PIRSF" id="PIRSF000294">
    <property type="entry name" value="Cytochrome-c_peroxidase"/>
    <property type="match status" value="1"/>
</dbReference>
<evidence type="ECO:0000256" key="10">
    <source>
        <dbReference type="SAM" id="Phobius"/>
    </source>
</evidence>
<evidence type="ECO:0000256" key="5">
    <source>
        <dbReference type="ARBA" id="ARBA00022764"/>
    </source>
</evidence>
<keyword evidence="3 9" id="KW-0479">Metal-binding</keyword>
<comment type="PTM">
    <text evidence="8">Binds 2 heme groups per subunit.</text>
</comment>
<keyword evidence="5" id="KW-0574">Periplasm</keyword>
<evidence type="ECO:0000256" key="2">
    <source>
        <dbReference type="ARBA" id="ARBA00022617"/>
    </source>
</evidence>
<feature type="binding site" description="covalent" evidence="8">
    <location>
        <position position="111"/>
    </location>
    <ligand>
        <name>heme c</name>
        <dbReference type="ChEBI" id="CHEBI:61717"/>
        <label>1</label>
    </ligand>
</feature>
<dbReference type="SUPFAM" id="SSF46626">
    <property type="entry name" value="Cytochrome c"/>
    <property type="match status" value="2"/>
</dbReference>
<organism evidence="12 13">
    <name type="scientific">Salinisphaera shabanensis E1L3A</name>
    <dbReference type="NCBI Taxonomy" id="1033802"/>
    <lineage>
        <taxon>Bacteria</taxon>
        <taxon>Pseudomonadati</taxon>
        <taxon>Pseudomonadota</taxon>
        <taxon>Gammaproteobacteria</taxon>
        <taxon>Salinisphaerales</taxon>
        <taxon>Salinisphaeraceae</taxon>
        <taxon>Salinisphaera</taxon>
    </lineage>
</organism>
<evidence type="ECO:0000256" key="7">
    <source>
        <dbReference type="ARBA" id="ARBA00023004"/>
    </source>
</evidence>
<feature type="binding site" description="covalent" evidence="8">
    <location>
        <position position="220"/>
    </location>
    <ligand>
        <name>heme c</name>
        <dbReference type="ChEBI" id="CHEBI:61717"/>
        <label>2</label>
    </ligand>
</feature>
<evidence type="ECO:0000256" key="1">
    <source>
        <dbReference type="ARBA" id="ARBA00004418"/>
    </source>
</evidence>
<protein>
    <submittedName>
        <fullName evidence="12">Methylamine utilization protein</fullName>
        <ecNumber evidence="12">4.1.3.27</ecNumber>
    </submittedName>
</protein>
<keyword evidence="10" id="KW-0812">Transmembrane</keyword>
<dbReference type="PANTHER" id="PTHR30600">
    <property type="entry name" value="CYTOCHROME C PEROXIDASE-RELATED"/>
    <property type="match status" value="1"/>
</dbReference>
<evidence type="ECO:0000256" key="8">
    <source>
        <dbReference type="PIRSR" id="PIRSR000294-1"/>
    </source>
</evidence>
<dbReference type="EMBL" id="AFNV02000001">
    <property type="protein sequence ID" value="ERJ20901.1"/>
    <property type="molecule type" value="Genomic_DNA"/>
</dbReference>
<dbReference type="GO" id="GO:0046872">
    <property type="term" value="F:metal ion binding"/>
    <property type="evidence" value="ECO:0007669"/>
    <property type="project" value="UniProtKB-KW"/>
</dbReference>
<reference evidence="12 13" key="2">
    <citation type="journal article" date="2013" name="PLoS ONE">
        <title>INDIGO - INtegrated Data Warehouse of MIcrobial GenOmes with Examples from the Red Sea Extremophiles.</title>
        <authorList>
            <person name="Alam I."/>
            <person name="Antunes A."/>
            <person name="Kamau A.A."/>
            <person name="Ba Alawi W."/>
            <person name="Kalkatawi M."/>
            <person name="Stingl U."/>
            <person name="Bajic V.B."/>
        </authorList>
    </citation>
    <scope>NUCLEOTIDE SEQUENCE [LARGE SCALE GENOMIC DNA]</scope>
    <source>
        <strain evidence="12 13">E1L3A</strain>
    </source>
</reference>
<dbReference type="OrthoDB" id="9805202at2"/>
<dbReference type="AlphaFoldDB" id="U2EB76"/>
<dbReference type="GO" id="GO:0009055">
    <property type="term" value="F:electron transfer activity"/>
    <property type="evidence" value="ECO:0007669"/>
    <property type="project" value="InterPro"/>
</dbReference>
<dbReference type="STRING" id="1033802.SSPSH_000248"/>
<feature type="binding site" description="covalent" evidence="8">
    <location>
        <position position="108"/>
    </location>
    <ligand>
        <name>heme c</name>
        <dbReference type="ChEBI" id="CHEBI:61717"/>
        <label>1</label>
    </ligand>
</feature>
<dbReference type="GO" id="GO:0004130">
    <property type="term" value="F:cytochrome-c peroxidase activity"/>
    <property type="evidence" value="ECO:0007669"/>
    <property type="project" value="TreeGrafter"/>
</dbReference>
<dbReference type="EC" id="4.1.3.27" evidence="12"/>
<reference evidence="12 13" key="1">
    <citation type="journal article" date="2011" name="J. Bacteriol.">
        <title>Genome sequence of Salinisphaera shabanensis, a gammaproteobacterium from the harsh, variable environment of the brine-seawater interface of the Shaban Deep in the Red Sea.</title>
        <authorList>
            <person name="Antunes A."/>
            <person name="Alam I."/>
            <person name="Bajic V.B."/>
            <person name="Stingl U."/>
        </authorList>
    </citation>
    <scope>NUCLEOTIDE SEQUENCE [LARGE SCALE GENOMIC DNA]</scope>
    <source>
        <strain evidence="12 13">E1L3A</strain>
    </source>
</reference>
<comment type="cofactor">
    <cofactor evidence="8">
        <name>heme</name>
        <dbReference type="ChEBI" id="CHEBI:30413"/>
    </cofactor>
    <text evidence="8">Binds 2 heme groups.</text>
</comment>
<dbReference type="InterPro" id="IPR051395">
    <property type="entry name" value="Cytochrome_c_Peroxidase/MauG"/>
</dbReference>
<dbReference type="GO" id="GO:0004049">
    <property type="term" value="F:anthranilate synthase activity"/>
    <property type="evidence" value="ECO:0007669"/>
    <property type="project" value="UniProtKB-EC"/>
</dbReference>
<evidence type="ECO:0000256" key="3">
    <source>
        <dbReference type="ARBA" id="ARBA00022723"/>
    </source>
</evidence>
<feature type="binding site" description="axial binding residue" evidence="9">
    <location>
        <position position="224"/>
    </location>
    <ligand>
        <name>heme c</name>
        <dbReference type="ChEBI" id="CHEBI:61717"/>
        <label>2</label>
    </ligand>
    <ligandPart>
        <name>Fe</name>
        <dbReference type="ChEBI" id="CHEBI:18248"/>
    </ligandPart>
</feature>
<dbReference type="InterPro" id="IPR009056">
    <property type="entry name" value="Cyt_c-like_dom"/>
</dbReference>
<evidence type="ECO:0000313" key="12">
    <source>
        <dbReference type="EMBL" id="ERJ20901.1"/>
    </source>
</evidence>
<dbReference type="eggNOG" id="COG1858">
    <property type="taxonomic scope" value="Bacteria"/>
</dbReference>
<keyword evidence="13" id="KW-1185">Reference proteome</keyword>
<dbReference type="InterPro" id="IPR004852">
    <property type="entry name" value="Di-haem_cyt_c_peroxidsae"/>
</dbReference>
<feature type="binding site" description="covalent" evidence="8">
    <location>
        <position position="223"/>
    </location>
    <ligand>
        <name>heme c</name>
        <dbReference type="ChEBI" id="CHEBI:61717"/>
        <label>2</label>
    </ligand>
</feature>
<keyword evidence="2 8" id="KW-0349">Heme</keyword>
<dbReference type="InterPro" id="IPR026259">
    <property type="entry name" value="MauG/Cytc_peroxidase"/>
</dbReference>
<dbReference type="InterPro" id="IPR036909">
    <property type="entry name" value="Cyt_c-like_dom_sf"/>
</dbReference>
<evidence type="ECO:0000256" key="6">
    <source>
        <dbReference type="ARBA" id="ARBA00023002"/>
    </source>
</evidence>
<comment type="subcellular location">
    <subcellularLocation>
        <location evidence="1">Periplasm</location>
    </subcellularLocation>
</comment>
<evidence type="ECO:0000259" key="11">
    <source>
        <dbReference type="PROSITE" id="PS51007"/>
    </source>
</evidence>
<keyword evidence="4" id="KW-0732">Signal</keyword>
<gene>
    <name evidence="12" type="primary">mauG</name>
    <name evidence="12" type="ORF">SSPSH_000248</name>
</gene>
<dbReference type="RefSeq" id="WP_006913183.1">
    <property type="nucleotide sequence ID" value="NZ_AFNV02000001.1"/>
</dbReference>
<dbReference type="Proteomes" id="UP000006242">
    <property type="component" value="Unassembled WGS sequence"/>
</dbReference>
<feature type="binding site" description="axial binding residue" evidence="9">
    <location>
        <position position="112"/>
    </location>
    <ligand>
        <name>heme c</name>
        <dbReference type="ChEBI" id="CHEBI:61717"/>
        <label>1</label>
    </ligand>
    <ligandPart>
        <name>Fe</name>
        <dbReference type="ChEBI" id="CHEBI:18248"/>
    </ligandPart>
</feature>
<evidence type="ECO:0000313" key="13">
    <source>
        <dbReference type="Proteomes" id="UP000006242"/>
    </source>
</evidence>
<keyword evidence="10" id="KW-1133">Transmembrane helix</keyword>
<feature type="transmembrane region" description="Helical" evidence="10">
    <location>
        <begin position="12"/>
        <end position="35"/>
    </location>
</feature>
<feature type="domain" description="Cytochrome c" evidence="11">
    <location>
        <begin position="205"/>
        <end position="342"/>
    </location>
</feature>
<keyword evidence="10" id="KW-0472">Membrane</keyword>
<accession>U2EB76</accession>
<keyword evidence="7 9" id="KW-0408">Iron</keyword>
<dbReference type="PROSITE" id="PS51007">
    <property type="entry name" value="CYTC"/>
    <property type="match status" value="1"/>
</dbReference>
<dbReference type="GO" id="GO:0042597">
    <property type="term" value="C:periplasmic space"/>
    <property type="evidence" value="ECO:0007669"/>
    <property type="project" value="UniProtKB-SubCell"/>
</dbReference>
<dbReference type="Pfam" id="PF03150">
    <property type="entry name" value="CCP_MauG"/>
    <property type="match status" value="1"/>
</dbReference>
<keyword evidence="12" id="KW-0456">Lyase</keyword>
<name>U2EB76_9GAMM</name>
<sequence length="354" mass="38770">MRRRIGAWRTRREWLVVALVAAATATFIGLVWLMAPAIERARLVERYRGPQADWPRLQTLAGRDIEPLAALPEQPDFPANNPFSEAKAALGKRLFFDPRLSASNQIACASCHDPSLGWADGRHKAETQIIASWSNPIEMAGTPTQSARQLAGVAGYAPLFEAAYDDPRVTVDRMTRAIATFMRTLNTPNTRFDRFMRGARDTFTAAEIRGLDLFRGKANCIRCHNGALLTDGDFHHLGTSVHGVGNYLGRYGETGAPADVGTFQTPGLRNIGRTAPYMHNGFGEGIDLKSLLALYNMGWWQNAPPGEKTRDIPLAQLSPLIEPLGLSADEINDLAAFLGTLDGASLYMAQPELP</sequence>
<dbReference type="Gene3D" id="1.10.760.10">
    <property type="entry name" value="Cytochrome c-like domain"/>
    <property type="match status" value="3"/>
</dbReference>
<evidence type="ECO:0000256" key="4">
    <source>
        <dbReference type="ARBA" id="ARBA00022729"/>
    </source>
</evidence>
<dbReference type="GO" id="GO:0020037">
    <property type="term" value="F:heme binding"/>
    <property type="evidence" value="ECO:0007669"/>
    <property type="project" value="InterPro"/>
</dbReference>
<proteinExistence type="predicted"/>
<keyword evidence="6" id="KW-0560">Oxidoreductase</keyword>